<sequence>MCRICDDWPKGKPIAITMSYEQAIVNLFETKESIGKEHTREVLELITKNAPQFPNNGDGTISKYNRMLIAIQKFSSKYDWDAADEVLKQRRLEGFVIYHKKRLNPN</sequence>
<proteinExistence type="predicted"/>
<comment type="caution">
    <text evidence="1">The sequence shown here is derived from an EMBL/GenBank/DDBJ whole genome shotgun (WGS) entry which is preliminary data.</text>
</comment>
<gene>
    <name evidence="1" type="ORF">LCGC14_0478770</name>
</gene>
<reference evidence="1" key="1">
    <citation type="journal article" date="2015" name="Nature">
        <title>Complex archaea that bridge the gap between prokaryotes and eukaryotes.</title>
        <authorList>
            <person name="Spang A."/>
            <person name="Saw J.H."/>
            <person name="Jorgensen S.L."/>
            <person name="Zaremba-Niedzwiedzka K."/>
            <person name="Martijn J."/>
            <person name="Lind A.E."/>
            <person name="van Eijk R."/>
            <person name="Schleper C."/>
            <person name="Guy L."/>
            <person name="Ettema T.J."/>
        </authorList>
    </citation>
    <scope>NUCLEOTIDE SEQUENCE</scope>
</reference>
<accession>A0A0F9VIS3</accession>
<evidence type="ECO:0000313" key="1">
    <source>
        <dbReference type="EMBL" id="KKN65738.1"/>
    </source>
</evidence>
<protein>
    <submittedName>
        <fullName evidence="1">Uncharacterized protein</fullName>
    </submittedName>
</protein>
<name>A0A0F9VIS3_9ZZZZ</name>
<dbReference type="AlphaFoldDB" id="A0A0F9VIS3"/>
<organism evidence="1">
    <name type="scientific">marine sediment metagenome</name>
    <dbReference type="NCBI Taxonomy" id="412755"/>
    <lineage>
        <taxon>unclassified sequences</taxon>
        <taxon>metagenomes</taxon>
        <taxon>ecological metagenomes</taxon>
    </lineage>
</organism>
<dbReference type="EMBL" id="LAZR01000517">
    <property type="protein sequence ID" value="KKN65738.1"/>
    <property type="molecule type" value="Genomic_DNA"/>
</dbReference>